<dbReference type="Proteomes" id="UP000007802">
    <property type="component" value="Unassembled WGS sequence"/>
</dbReference>
<dbReference type="EMBL" id="GG749414">
    <property type="protein sequence ID" value="KMW66980.1"/>
    <property type="molecule type" value="Genomic_DNA"/>
</dbReference>
<gene>
    <name evidence="1" type="ORF">BDDG_11826</name>
</gene>
<proteinExistence type="predicted"/>
<sequence>MDEIIRMEAMGRVEPQRGLGAAGSVTTAPDLQTSSSLHAFLRPVSDFKQCSPLLCLLSVSSAALFSINDSHTAAHFYNFIINER</sequence>
<protein>
    <submittedName>
        <fullName evidence="1">Uncharacterized protein</fullName>
    </submittedName>
</protein>
<dbReference type="AlphaFoldDB" id="A0A0J9ENZ1"/>
<name>A0A0J9ENZ1_AJEDA</name>
<reference evidence="1" key="1">
    <citation type="submission" date="2010-03" db="EMBL/GenBank/DDBJ databases">
        <title>Annotation of Blastomyces dermatitidis strain ATCC 18188.</title>
        <authorList>
            <consortium name="The Broad Institute Genome Sequencing Platform"/>
            <consortium name="Broad Institute Genome Sequencing Center for Infectious Disease."/>
            <person name="Cuomo C."/>
            <person name="Klein B."/>
            <person name="Sullivan T."/>
            <person name="Heitman J."/>
            <person name="Young S."/>
            <person name="Zeng Q."/>
            <person name="Gargeya S."/>
            <person name="Alvarado L."/>
            <person name="Berlin A.M."/>
            <person name="Chapman S.B."/>
            <person name="Chen Z."/>
            <person name="Freedman E."/>
            <person name="Gellesch M."/>
            <person name="Goldberg J."/>
            <person name="Griggs A."/>
            <person name="Gujja S."/>
            <person name="Heilman E."/>
            <person name="Heiman D."/>
            <person name="Howarth C."/>
            <person name="Mehta T."/>
            <person name="Neiman D."/>
            <person name="Pearson M."/>
            <person name="Roberts A."/>
            <person name="Saif S."/>
            <person name="Shea T."/>
            <person name="Shenoy N."/>
            <person name="Sisk P."/>
            <person name="Stolte C."/>
            <person name="Sykes S."/>
            <person name="White J."/>
            <person name="Yandava C."/>
            <person name="Haas B."/>
            <person name="Nusbaum C."/>
            <person name="Birren B."/>
        </authorList>
    </citation>
    <scope>NUCLEOTIDE SEQUENCE</scope>
    <source>
        <strain evidence="1">ATCC 18188</strain>
    </source>
</reference>
<organism evidence="1">
    <name type="scientific">Ajellomyces dermatitidis (strain ATCC 18188 / CBS 674.68)</name>
    <name type="common">Blastomyces dermatitidis</name>
    <dbReference type="NCBI Taxonomy" id="653446"/>
    <lineage>
        <taxon>Eukaryota</taxon>
        <taxon>Fungi</taxon>
        <taxon>Dikarya</taxon>
        <taxon>Ascomycota</taxon>
        <taxon>Pezizomycotina</taxon>
        <taxon>Eurotiomycetes</taxon>
        <taxon>Eurotiomycetidae</taxon>
        <taxon>Onygenales</taxon>
        <taxon>Ajellomycetaceae</taxon>
        <taxon>Blastomyces</taxon>
    </lineage>
</organism>
<accession>A0A0J9ENZ1</accession>
<evidence type="ECO:0000313" key="1">
    <source>
        <dbReference type="EMBL" id="KMW66980.1"/>
    </source>
</evidence>